<accession>A0A418WK02</accession>
<dbReference type="RefSeq" id="WP_119761505.1">
    <property type="nucleotide sequence ID" value="NZ_QYUM01000003.1"/>
</dbReference>
<evidence type="ECO:0000259" key="1">
    <source>
        <dbReference type="Pfam" id="PF01872"/>
    </source>
</evidence>
<gene>
    <name evidence="2" type="ORF">D3876_08905</name>
</gene>
<dbReference type="InterPro" id="IPR024072">
    <property type="entry name" value="DHFR-like_dom_sf"/>
</dbReference>
<dbReference type="PANTHER" id="PTHR38011:SF11">
    <property type="entry name" value="2,5-DIAMINO-6-RIBOSYLAMINO-4(3H)-PYRIMIDINONE 5'-PHOSPHATE REDUCTASE"/>
    <property type="match status" value="1"/>
</dbReference>
<feature type="domain" description="Bacterial bifunctional deaminase-reductase C-terminal" evidence="1">
    <location>
        <begin position="3"/>
        <end position="180"/>
    </location>
</feature>
<dbReference type="GO" id="GO:0008703">
    <property type="term" value="F:5-amino-6-(5-phosphoribosylamino)uracil reductase activity"/>
    <property type="evidence" value="ECO:0007669"/>
    <property type="project" value="InterPro"/>
</dbReference>
<organism evidence="2 3">
    <name type="scientific">Sphingomonas cavernae</name>
    <dbReference type="NCBI Taxonomy" id="2320861"/>
    <lineage>
        <taxon>Bacteria</taxon>
        <taxon>Pseudomonadati</taxon>
        <taxon>Pseudomonadota</taxon>
        <taxon>Alphaproteobacteria</taxon>
        <taxon>Sphingomonadales</taxon>
        <taxon>Sphingomonadaceae</taxon>
        <taxon>Sphingomonas</taxon>
    </lineage>
</organism>
<sequence length="188" mass="20808">MGKLVVSVFTSLDGYIEPESGFEGPAWSDDLDRNWSGHALERARHIVYGRVNFEFNRDFWSAADTDPDSPAAGISYASTMNGLPKTMFSRTLTGDPGWNGTIARDIAETIAKLKREVDGDIFAFGGASLSSALIAADVVDEIMIMILPVLWGGGRRMFELKHARQELELIESRQLDTGAMLMRYARSR</sequence>
<dbReference type="InterPro" id="IPR050765">
    <property type="entry name" value="Riboflavin_Biosynth_HTPR"/>
</dbReference>
<dbReference type="EMBL" id="QYUM01000003">
    <property type="protein sequence ID" value="RJF90364.1"/>
    <property type="molecule type" value="Genomic_DNA"/>
</dbReference>
<proteinExistence type="predicted"/>
<protein>
    <recommendedName>
        <fullName evidence="1">Bacterial bifunctional deaminase-reductase C-terminal domain-containing protein</fullName>
    </recommendedName>
</protein>
<evidence type="ECO:0000313" key="2">
    <source>
        <dbReference type="EMBL" id="RJF90364.1"/>
    </source>
</evidence>
<name>A0A418WK02_9SPHN</name>
<dbReference type="Gene3D" id="3.40.430.10">
    <property type="entry name" value="Dihydrofolate Reductase, subunit A"/>
    <property type="match status" value="1"/>
</dbReference>
<dbReference type="AlphaFoldDB" id="A0A418WK02"/>
<dbReference type="GO" id="GO:0009231">
    <property type="term" value="P:riboflavin biosynthetic process"/>
    <property type="evidence" value="ECO:0007669"/>
    <property type="project" value="InterPro"/>
</dbReference>
<comment type="caution">
    <text evidence="2">The sequence shown here is derived from an EMBL/GenBank/DDBJ whole genome shotgun (WGS) entry which is preliminary data.</text>
</comment>
<dbReference type="SUPFAM" id="SSF53597">
    <property type="entry name" value="Dihydrofolate reductase-like"/>
    <property type="match status" value="1"/>
</dbReference>
<dbReference type="InterPro" id="IPR002734">
    <property type="entry name" value="RibDG_C"/>
</dbReference>
<dbReference type="Proteomes" id="UP000286100">
    <property type="component" value="Unassembled WGS sequence"/>
</dbReference>
<dbReference type="OrthoDB" id="7342392at2"/>
<keyword evidence="3" id="KW-1185">Reference proteome</keyword>
<dbReference type="PANTHER" id="PTHR38011">
    <property type="entry name" value="DIHYDROFOLATE REDUCTASE FAMILY PROTEIN (AFU_ORTHOLOGUE AFUA_8G06820)"/>
    <property type="match status" value="1"/>
</dbReference>
<reference evidence="2 3" key="1">
    <citation type="submission" date="2018-09" db="EMBL/GenBank/DDBJ databases">
        <authorList>
            <person name="Zhu H."/>
        </authorList>
    </citation>
    <scope>NUCLEOTIDE SEQUENCE [LARGE SCALE GENOMIC DNA]</scope>
    <source>
        <strain evidence="2 3">K2R01-6</strain>
    </source>
</reference>
<dbReference type="Pfam" id="PF01872">
    <property type="entry name" value="RibD_C"/>
    <property type="match status" value="1"/>
</dbReference>
<evidence type="ECO:0000313" key="3">
    <source>
        <dbReference type="Proteomes" id="UP000286100"/>
    </source>
</evidence>